<dbReference type="GO" id="GO:0006783">
    <property type="term" value="P:heme biosynthetic process"/>
    <property type="evidence" value="ECO:0007669"/>
    <property type="project" value="UniProtKB-UniRule"/>
</dbReference>
<evidence type="ECO:0000256" key="1">
    <source>
        <dbReference type="ARBA" id="ARBA00007718"/>
    </source>
</evidence>
<dbReference type="PANTHER" id="PTHR11108:SF1">
    <property type="entry name" value="FERROCHELATASE, MITOCHONDRIAL"/>
    <property type="match status" value="1"/>
</dbReference>
<dbReference type="GO" id="GO:0046872">
    <property type="term" value="F:metal ion binding"/>
    <property type="evidence" value="ECO:0007669"/>
    <property type="project" value="UniProtKB-KW"/>
</dbReference>
<comment type="catalytic activity">
    <reaction evidence="8">
        <text>Fe-coproporphyrin III + 2 H(+) = coproporphyrin III + Fe(2+)</text>
        <dbReference type="Rhea" id="RHEA:49572"/>
        <dbReference type="ChEBI" id="CHEBI:15378"/>
        <dbReference type="ChEBI" id="CHEBI:29033"/>
        <dbReference type="ChEBI" id="CHEBI:68438"/>
        <dbReference type="ChEBI" id="CHEBI:131725"/>
        <dbReference type="EC" id="4.99.1.9"/>
    </reaction>
    <physiologicalReaction direction="right-to-left" evidence="8">
        <dbReference type="Rhea" id="RHEA:49574"/>
    </physiologicalReaction>
</comment>
<keyword evidence="5 9" id="KW-0350">Heme biosynthesis</keyword>
<feature type="binding site" evidence="9">
    <location>
        <position position="206"/>
    </location>
    <ligand>
        <name>Fe(2+)</name>
        <dbReference type="ChEBI" id="CHEBI:29033"/>
    </ligand>
</feature>
<comment type="similarity">
    <text evidence="1 9 10">Belongs to the ferrochelatase family.</text>
</comment>
<dbReference type="InterPro" id="IPR033659">
    <property type="entry name" value="Ferrochelatase_N"/>
</dbReference>
<dbReference type="RefSeq" id="WP_274585383.1">
    <property type="nucleotide sequence ID" value="NZ_CP145811.1"/>
</dbReference>
<comment type="pathway">
    <text evidence="9 10">Porphyrin-containing compound metabolism; protoheme biosynthesis; protoheme from protoporphyrin-IX: step 1/1.</text>
</comment>
<evidence type="ECO:0000256" key="2">
    <source>
        <dbReference type="ARBA" id="ARBA00022490"/>
    </source>
</evidence>
<evidence type="ECO:0000256" key="8">
    <source>
        <dbReference type="ARBA" id="ARBA00024536"/>
    </source>
</evidence>
<dbReference type="GO" id="GO:0004325">
    <property type="term" value="F:ferrochelatase activity"/>
    <property type="evidence" value="ECO:0007669"/>
    <property type="project" value="UniProtKB-UniRule"/>
</dbReference>
<name>A0A9X4EA84_9NEIS</name>
<dbReference type="Gene3D" id="3.40.50.1400">
    <property type="match status" value="2"/>
</dbReference>
<keyword evidence="4 9" id="KW-0408">Iron</keyword>
<evidence type="ECO:0000256" key="6">
    <source>
        <dbReference type="ARBA" id="ARBA00023239"/>
    </source>
</evidence>
<dbReference type="HAMAP" id="MF_00323">
    <property type="entry name" value="Ferrochelatase"/>
    <property type="match status" value="1"/>
</dbReference>
<dbReference type="FunFam" id="3.40.50.1400:FF:000002">
    <property type="entry name" value="Ferrochelatase"/>
    <property type="match status" value="1"/>
</dbReference>
<dbReference type="AlphaFoldDB" id="A0A9X4EA84"/>
<evidence type="ECO:0000256" key="10">
    <source>
        <dbReference type="RuleBase" id="RU000607"/>
    </source>
</evidence>
<evidence type="ECO:0000256" key="7">
    <source>
        <dbReference type="ARBA" id="ARBA00023244"/>
    </source>
</evidence>
<dbReference type="CDD" id="cd03411">
    <property type="entry name" value="Ferrochelatase_N"/>
    <property type="match status" value="1"/>
</dbReference>
<proteinExistence type="inferred from homology"/>
<dbReference type="EMBL" id="JAPQFL010000005">
    <property type="protein sequence ID" value="MDD9328283.1"/>
    <property type="molecule type" value="Genomic_DNA"/>
</dbReference>
<dbReference type="NCBIfam" id="TIGR00109">
    <property type="entry name" value="hemH"/>
    <property type="match status" value="1"/>
</dbReference>
<dbReference type="Pfam" id="PF00762">
    <property type="entry name" value="Ferrochelatase"/>
    <property type="match status" value="1"/>
</dbReference>
<reference evidence="11" key="1">
    <citation type="submission" date="2022-10" db="EMBL/GenBank/DDBJ databases">
        <authorList>
            <person name="Boutroux M."/>
        </authorList>
    </citation>
    <scope>NUCLEOTIDE SEQUENCE</scope>
    <source>
        <strain evidence="11">51.81</strain>
    </source>
</reference>
<comment type="function">
    <text evidence="9 10">Catalyzes the ferrous insertion into protoporphyrin IX.</text>
</comment>
<accession>A0A9X4EA84</accession>
<keyword evidence="7 9" id="KW-0627">Porphyrin biosynthesis</keyword>
<gene>
    <name evidence="9 11" type="primary">hemH</name>
    <name evidence="11" type="ORF">ORY91_001703</name>
    <name evidence="12" type="ORF">V9W64_10320</name>
</gene>
<feature type="binding site" evidence="9">
    <location>
        <position position="287"/>
    </location>
    <ligand>
        <name>Fe(2+)</name>
        <dbReference type="ChEBI" id="CHEBI:29033"/>
    </ligand>
</feature>
<dbReference type="EMBL" id="CP146598">
    <property type="protein sequence ID" value="WWY03057.1"/>
    <property type="molecule type" value="Genomic_DNA"/>
</dbReference>
<evidence type="ECO:0000256" key="9">
    <source>
        <dbReference type="HAMAP-Rule" id="MF_00323"/>
    </source>
</evidence>
<dbReference type="CDD" id="cd00419">
    <property type="entry name" value="Ferrochelatase_C"/>
    <property type="match status" value="1"/>
</dbReference>
<dbReference type="Proteomes" id="UP001149607">
    <property type="component" value="Chromosome"/>
</dbReference>
<protein>
    <recommendedName>
        <fullName evidence="9 10">Ferrochelatase</fullName>
        <ecNumber evidence="9 10">4.98.1.1</ecNumber>
    </recommendedName>
    <alternativeName>
        <fullName evidence="9">Heme synthase</fullName>
    </alternativeName>
    <alternativeName>
        <fullName evidence="9">Protoheme ferro-lyase</fullName>
    </alternativeName>
</protein>
<evidence type="ECO:0000313" key="13">
    <source>
        <dbReference type="Proteomes" id="UP001149607"/>
    </source>
</evidence>
<keyword evidence="6 9" id="KW-0456">Lyase</keyword>
<evidence type="ECO:0000313" key="11">
    <source>
        <dbReference type="EMBL" id="MDD9328283.1"/>
    </source>
</evidence>
<keyword evidence="13" id="KW-1185">Reference proteome</keyword>
<dbReference type="PROSITE" id="PS00534">
    <property type="entry name" value="FERROCHELATASE"/>
    <property type="match status" value="1"/>
</dbReference>
<organism evidence="11">
    <name type="scientific">Neisseria leonii</name>
    <dbReference type="NCBI Taxonomy" id="2995413"/>
    <lineage>
        <taxon>Bacteria</taxon>
        <taxon>Pseudomonadati</taxon>
        <taxon>Pseudomonadota</taxon>
        <taxon>Betaproteobacteria</taxon>
        <taxon>Neisseriales</taxon>
        <taxon>Neisseriaceae</taxon>
        <taxon>Neisseria</taxon>
    </lineage>
</organism>
<reference evidence="12" key="2">
    <citation type="submission" date="2024-02" db="EMBL/GenBank/DDBJ databases">
        <title>Neisseria leonii sp. nov.</title>
        <authorList>
            <person name="Boutroux M."/>
            <person name="Favre-Rochex S."/>
            <person name="Gorgette O."/>
            <person name="Touak G."/>
            <person name="Muhle E."/>
            <person name="Chesneau O."/>
            <person name="Clermont D."/>
            <person name="Rahi P."/>
        </authorList>
    </citation>
    <scope>NUCLEOTIDE SEQUENCE</scope>
    <source>
        <strain evidence="12">51.81</strain>
    </source>
</reference>
<evidence type="ECO:0000256" key="4">
    <source>
        <dbReference type="ARBA" id="ARBA00023004"/>
    </source>
</evidence>
<keyword evidence="3 9" id="KW-0479">Metal-binding</keyword>
<evidence type="ECO:0000256" key="5">
    <source>
        <dbReference type="ARBA" id="ARBA00023133"/>
    </source>
</evidence>
<dbReference type="PANTHER" id="PTHR11108">
    <property type="entry name" value="FERROCHELATASE"/>
    <property type="match status" value="1"/>
</dbReference>
<sequence>MPNFRPEPPVAYDAQNRTAVLLMNLGTPAAPAARAVRPYLKDFLSDPRVVELPRLLWQPLLRGLILPFRARQSAHGYRKIWLPSGSPLAVYTEKIAAALARNLPGITVHHAMTYGAPAVCDVLADLKKQGVTRLLVLPLYPQYAASSSAAALDKVFAELQKQRNMMAVRTMRGFAGHAGYIESLRRLISDYWQANGRGQKLLMSFHGIPESQYRRGDPYPDECRRTAALLAAALGLHDNDYLVAFQSQFGRAKWIGPSTQTLLAALPARGVEKLDVVCPAFVADCLETAEEIALAGREQFHAAGGTQFHYIPCLNDRADWIAALTDMVRAELGNWLPEAGPRSGRPSE</sequence>
<evidence type="ECO:0000256" key="3">
    <source>
        <dbReference type="ARBA" id="ARBA00022723"/>
    </source>
</evidence>
<dbReference type="InterPro" id="IPR019772">
    <property type="entry name" value="Ferrochelatase_AS"/>
</dbReference>
<comment type="subcellular location">
    <subcellularLocation>
        <location evidence="9 10">Cytoplasm</location>
    </subcellularLocation>
</comment>
<comment type="catalytic activity">
    <reaction evidence="9 10">
        <text>heme b + 2 H(+) = protoporphyrin IX + Fe(2+)</text>
        <dbReference type="Rhea" id="RHEA:22584"/>
        <dbReference type="ChEBI" id="CHEBI:15378"/>
        <dbReference type="ChEBI" id="CHEBI:29033"/>
        <dbReference type="ChEBI" id="CHEBI:57306"/>
        <dbReference type="ChEBI" id="CHEBI:60344"/>
        <dbReference type="EC" id="4.98.1.1"/>
    </reaction>
</comment>
<evidence type="ECO:0000313" key="12">
    <source>
        <dbReference type="EMBL" id="WWY03057.1"/>
    </source>
</evidence>
<dbReference type="SUPFAM" id="SSF53800">
    <property type="entry name" value="Chelatase"/>
    <property type="match status" value="1"/>
</dbReference>
<keyword evidence="2 9" id="KW-0963">Cytoplasm</keyword>
<dbReference type="EC" id="4.98.1.1" evidence="9 10"/>
<dbReference type="InterPro" id="IPR033644">
    <property type="entry name" value="Ferrochelatase_C"/>
</dbReference>
<dbReference type="InterPro" id="IPR001015">
    <property type="entry name" value="Ferrochelatase"/>
</dbReference>
<dbReference type="GO" id="GO:0005737">
    <property type="term" value="C:cytoplasm"/>
    <property type="evidence" value="ECO:0007669"/>
    <property type="project" value="UniProtKB-SubCell"/>
</dbReference>